<feature type="chain" id="PRO_5043028222" description="Strictosidine synthase conserved region domain-containing protein" evidence="6">
    <location>
        <begin position="27"/>
        <end position="367"/>
    </location>
</feature>
<dbReference type="InterPro" id="IPR018119">
    <property type="entry name" value="Strictosidine_synth_cons-reg"/>
</dbReference>
<dbReference type="Pfam" id="PF03088">
    <property type="entry name" value="Str_synth"/>
    <property type="match status" value="1"/>
</dbReference>
<dbReference type="Proteomes" id="UP001408789">
    <property type="component" value="Unassembled WGS sequence"/>
</dbReference>
<comment type="caution">
    <text evidence="8">The sequence shown here is derived from an EMBL/GenBank/DDBJ whole genome shotgun (WGS) entry which is preliminary data.</text>
</comment>
<keyword evidence="5" id="KW-0325">Glycoprotein</keyword>
<evidence type="ECO:0000256" key="4">
    <source>
        <dbReference type="ARBA" id="ARBA00022729"/>
    </source>
</evidence>
<name>A0AAP0CNG0_9ASTR</name>
<keyword evidence="4 6" id="KW-0732">Signal</keyword>
<dbReference type="InterPro" id="IPR011042">
    <property type="entry name" value="6-blade_b-propeller_TolB-like"/>
</dbReference>
<reference evidence="8 9" key="1">
    <citation type="submission" date="2024-04" db="EMBL/GenBank/DDBJ databases">
        <title>The reference genome of an endangered Asteraceae, Deinandra increscens subsp. villosa, native to the Central Coast of California.</title>
        <authorList>
            <person name="Guilliams M."/>
            <person name="Hasenstab-Lehman K."/>
            <person name="Meyer R."/>
            <person name="Mcevoy S."/>
        </authorList>
    </citation>
    <scope>NUCLEOTIDE SEQUENCE [LARGE SCALE GENOMIC DNA]</scope>
    <source>
        <tissue evidence="8">Leaf</tissue>
    </source>
</reference>
<evidence type="ECO:0000256" key="5">
    <source>
        <dbReference type="ARBA" id="ARBA00023180"/>
    </source>
</evidence>
<evidence type="ECO:0000256" key="2">
    <source>
        <dbReference type="ARBA" id="ARBA00009191"/>
    </source>
</evidence>
<dbReference type="EMBL" id="JBCNJP010000024">
    <property type="protein sequence ID" value="KAK9056439.1"/>
    <property type="molecule type" value="Genomic_DNA"/>
</dbReference>
<dbReference type="GO" id="GO:0005773">
    <property type="term" value="C:vacuole"/>
    <property type="evidence" value="ECO:0007669"/>
    <property type="project" value="UniProtKB-SubCell"/>
</dbReference>
<evidence type="ECO:0000313" key="8">
    <source>
        <dbReference type="EMBL" id="KAK9056439.1"/>
    </source>
</evidence>
<comment type="similarity">
    <text evidence="2">Belongs to the strictosidine synthase family.</text>
</comment>
<comment type="subcellular location">
    <subcellularLocation>
        <location evidence="1">Vacuole</location>
    </subcellularLocation>
</comment>
<feature type="domain" description="Strictosidine synthase conserved region" evidence="7">
    <location>
        <begin position="153"/>
        <end position="240"/>
    </location>
</feature>
<protein>
    <recommendedName>
        <fullName evidence="7">Strictosidine synthase conserved region domain-containing protein</fullName>
    </recommendedName>
</protein>
<accession>A0AAP0CNG0</accession>
<dbReference type="AlphaFoldDB" id="A0AAP0CNG0"/>
<dbReference type="PANTHER" id="PTHR10426">
    <property type="entry name" value="STRICTOSIDINE SYNTHASE-RELATED"/>
    <property type="match status" value="1"/>
</dbReference>
<evidence type="ECO:0000313" key="9">
    <source>
        <dbReference type="Proteomes" id="UP001408789"/>
    </source>
</evidence>
<dbReference type="FunFam" id="2.120.10.30:FF:000032">
    <property type="entry name" value="Protein STRICTOSIDINE SYNTHASE-LIKE 13"/>
    <property type="match status" value="1"/>
</dbReference>
<sequence length="367" mass="40291">MFKSKLFLSASTVVLLVSVLLSVGFPSSNHSGGDDDVEVIPINGGAVGPESFDFNPVDGGGPYTGVSDGRIVRWIESERRWNDFAVTSPHRHSCGGPEMEDKCGRPLGLKFHKNTGVLYIADAYFGLLETGPNGGLATSLVSEAQGHPLMFTNSLDIDYTNGLIYFTDSSQLYTRRDHALLVLTGDRTGRVLKYDLESKEVTVILQNLTFPNGIALSKDGNFLLVAETTNCRILRLWLKTPKAGKLEVFTDLPGYPDNIKINTNGEFWVGMYSRKIEALRWIHSNPWIVIVLSKLPIAIVRVSSYIIAKLGGEGLAAKLGVDGDILKILEDVNGKTWRDASEVMERDGCLWIGSVKTPFAVELKIQE</sequence>
<evidence type="ECO:0000259" key="7">
    <source>
        <dbReference type="Pfam" id="PF03088"/>
    </source>
</evidence>
<proteinExistence type="inferred from homology"/>
<evidence type="ECO:0000256" key="3">
    <source>
        <dbReference type="ARBA" id="ARBA00022554"/>
    </source>
</evidence>
<keyword evidence="3" id="KW-0926">Vacuole</keyword>
<dbReference type="GO" id="GO:0016787">
    <property type="term" value="F:hydrolase activity"/>
    <property type="evidence" value="ECO:0007669"/>
    <property type="project" value="TreeGrafter"/>
</dbReference>
<organism evidence="8 9">
    <name type="scientific">Deinandra increscens subsp. villosa</name>
    <dbReference type="NCBI Taxonomy" id="3103831"/>
    <lineage>
        <taxon>Eukaryota</taxon>
        <taxon>Viridiplantae</taxon>
        <taxon>Streptophyta</taxon>
        <taxon>Embryophyta</taxon>
        <taxon>Tracheophyta</taxon>
        <taxon>Spermatophyta</taxon>
        <taxon>Magnoliopsida</taxon>
        <taxon>eudicotyledons</taxon>
        <taxon>Gunneridae</taxon>
        <taxon>Pentapetalae</taxon>
        <taxon>asterids</taxon>
        <taxon>campanulids</taxon>
        <taxon>Asterales</taxon>
        <taxon>Asteraceae</taxon>
        <taxon>Asteroideae</taxon>
        <taxon>Heliantheae alliance</taxon>
        <taxon>Madieae</taxon>
        <taxon>Madiinae</taxon>
        <taxon>Deinandra</taxon>
    </lineage>
</organism>
<dbReference type="PANTHER" id="PTHR10426:SF79">
    <property type="entry name" value="PROTEIN STRICTOSIDINE SYNTHASE-LIKE 2"/>
    <property type="match status" value="1"/>
</dbReference>
<gene>
    <name evidence="8" type="ORF">SSX86_023800</name>
</gene>
<dbReference type="Pfam" id="PF20067">
    <property type="entry name" value="SSL_N"/>
    <property type="match status" value="1"/>
</dbReference>
<dbReference type="SUPFAM" id="SSF63829">
    <property type="entry name" value="Calcium-dependent phosphotriesterase"/>
    <property type="match status" value="1"/>
</dbReference>
<evidence type="ECO:0000256" key="6">
    <source>
        <dbReference type="SAM" id="SignalP"/>
    </source>
</evidence>
<keyword evidence="9" id="KW-1185">Reference proteome</keyword>
<dbReference type="GO" id="GO:0012505">
    <property type="term" value="C:endomembrane system"/>
    <property type="evidence" value="ECO:0007669"/>
    <property type="project" value="TreeGrafter"/>
</dbReference>
<feature type="signal peptide" evidence="6">
    <location>
        <begin position="1"/>
        <end position="26"/>
    </location>
</feature>
<evidence type="ECO:0000256" key="1">
    <source>
        <dbReference type="ARBA" id="ARBA00004116"/>
    </source>
</evidence>
<dbReference type="Gene3D" id="2.120.10.30">
    <property type="entry name" value="TolB, C-terminal domain"/>
    <property type="match status" value="1"/>
</dbReference>